<protein>
    <submittedName>
        <fullName evidence="1">F-box/RNI superfamily protein, putative</fullName>
    </submittedName>
</protein>
<keyword evidence="3" id="KW-1185">Reference proteome</keyword>
<dbReference type="EnsemblPlants" id="AET02989">
    <property type="protein sequence ID" value="AET02989"/>
    <property type="gene ID" value="MTR_8g060730"/>
</dbReference>
<dbReference type="InterPro" id="IPR032675">
    <property type="entry name" value="LRR_dom_sf"/>
</dbReference>
<dbReference type="SUPFAM" id="SSF52047">
    <property type="entry name" value="RNI-like"/>
    <property type="match status" value="1"/>
</dbReference>
<dbReference type="Gene3D" id="3.80.10.10">
    <property type="entry name" value="Ribonuclease Inhibitor"/>
    <property type="match status" value="1"/>
</dbReference>
<organism evidence="1 3">
    <name type="scientific">Medicago truncatula</name>
    <name type="common">Barrel medic</name>
    <name type="synonym">Medicago tribuloides</name>
    <dbReference type="NCBI Taxonomy" id="3880"/>
    <lineage>
        <taxon>Eukaryota</taxon>
        <taxon>Viridiplantae</taxon>
        <taxon>Streptophyta</taxon>
        <taxon>Embryophyta</taxon>
        <taxon>Tracheophyta</taxon>
        <taxon>Spermatophyta</taxon>
        <taxon>Magnoliopsida</taxon>
        <taxon>eudicotyledons</taxon>
        <taxon>Gunneridae</taxon>
        <taxon>Pentapetalae</taxon>
        <taxon>rosids</taxon>
        <taxon>fabids</taxon>
        <taxon>Fabales</taxon>
        <taxon>Fabaceae</taxon>
        <taxon>Papilionoideae</taxon>
        <taxon>50 kb inversion clade</taxon>
        <taxon>NPAAA clade</taxon>
        <taxon>Hologalegina</taxon>
        <taxon>IRL clade</taxon>
        <taxon>Trifolieae</taxon>
        <taxon>Medicago</taxon>
    </lineage>
</organism>
<dbReference type="PANTHER" id="PTHR13318">
    <property type="entry name" value="PARTNER OF PAIRED, ISOFORM B-RELATED"/>
    <property type="match status" value="1"/>
</dbReference>
<dbReference type="Proteomes" id="UP000002051">
    <property type="component" value="Chromosome 8"/>
</dbReference>
<dbReference type="eggNOG" id="KOG1947">
    <property type="taxonomic scope" value="Eukaryota"/>
</dbReference>
<dbReference type="SMART" id="SM00367">
    <property type="entry name" value="LRR_CC"/>
    <property type="match status" value="4"/>
</dbReference>
<proteinExistence type="predicted"/>
<reference evidence="2" key="3">
    <citation type="submission" date="2015-04" db="UniProtKB">
        <authorList>
            <consortium name="EnsemblPlants"/>
        </authorList>
    </citation>
    <scope>IDENTIFICATION</scope>
    <source>
        <strain evidence="2">cv. Jemalong A17</strain>
    </source>
</reference>
<accession>G7LCW4</accession>
<name>G7LCW4_MEDTR</name>
<dbReference type="HOGENOM" id="CLU_028145_1_1_1"/>
<dbReference type="AlphaFoldDB" id="G7LCW4"/>
<gene>
    <name evidence="1" type="ordered locus">MTR_8g060730</name>
</gene>
<dbReference type="InterPro" id="IPR006553">
    <property type="entry name" value="Leu-rich_rpt_Cys-con_subtyp"/>
</dbReference>
<dbReference type="EMBL" id="CM001224">
    <property type="protein sequence ID" value="AET02989.1"/>
    <property type="molecule type" value="Genomic_DNA"/>
</dbReference>
<reference evidence="1 3" key="2">
    <citation type="journal article" date="2014" name="BMC Genomics">
        <title>An improved genome release (version Mt4.0) for the model legume Medicago truncatula.</title>
        <authorList>
            <person name="Tang H."/>
            <person name="Krishnakumar V."/>
            <person name="Bidwell S."/>
            <person name="Rosen B."/>
            <person name="Chan A."/>
            <person name="Zhou S."/>
            <person name="Gentzbittel L."/>
            <person name="Childs K.L."/>
            <person name="Yandell M."/>
            <person name="Gundlach H."/>
            <person name="Mayer K.F."/>
            <person name="Schwartz D.C."/>
            <person name="Town C.D."/>
        </authorList>
    </citation>
    <scope>GENOME REANNOTATION</scope>
    <source>
        <strain evidence="2 3">cv. Jemalong A17</strain>
    </source>
</reference>
<sequence length="343" mass="39537">MADADFYLPDDLWERICTFLNDEDGKDNNCYLKYVSLVSKKFPAITNSIRFSLTIRKETRPFLTPIFHRFPNLTSLDLSRFRGNYRVDRNTFLTEISCYPLNITLLNFANSALIPLNGLRLLISDCFSLLEELHLSKPAIFHGDFLNGMDTLSLAIPKLRKVNLSRHTYLNDQLLFQLFNNWKLLEEVIIFDCTGITDVGIASALRVRPTLRSLSFHKFFKSDNISTLFVLIKSCTSLMKLCKLRHLNLAHCSKVKLCGVNFEVPKLEVLNLSYTGVDNEELYLISKSCRRLLQLLLEHCYYVTKRGVNHVVENCTQLREINLKNCYKVTLSPTFHKGTMASN</sequence>
<reference evidence="1 3" key="1">
    <citation type="journal article" date="2011" name="Nature">
        <title>The Medicago genome provides insight into the evolution of rhizobial symbioses.</title>
        <authorList>
            <person name="Young N.D."/>
            <person name="Debelle F."/>
            <person name="Oldroyd G.E."/>
            <person name="Geurts R."/>
            <person name="Cannon S.B."/>
            <person name="Udvardi M.K."/>
            <person name="Benedito V.A."/>
            <person name="Mayer K.F."/>
            <person name="Gouzy J."/>
            <person name="Schoof H."/>
            <person name="Van de Peer Y."/>
            <person name="Proost S."/>
            <person name="Cook D.R."/>
            <person name="Meyers B.C."/>
            <person name="Spannagl M."/>
            <person name="Cheung F."/>
            <person name="De Mita S."/>
            <person name="Krishnakumar V."/>
            <person name="Gundlach H."/>
            <person name="Zhou S."/>
            <person name="Mudge J."/>
            <person name="Bharti A.K."/>
            <person name="Murray J.D."/>
            <person name="Naoumkina M.A."/>
            <person name="Rosen B."/>
            <person name="Silverstein K.A."/>
            <person name="Tang H."/>
            <person name="Rombauts S."/>
            <person name="Zhao P.X."/>
            <person name="Zhou P."/>
            <person name="Barbe V."/>
            <person name="Bardou P."/>
            <person name="Bechner M."/>
            <person name="Bellec A."/>
            <person name="Berger A."/>
            <person name="Berges H."/>
            <person name="Bidwell S."/>
            <person name="Bisseling T."/>
            <person name="Choisne N."/>
            <person name="Couloux A."/>
            <person name="Denny R."/>
            <person name="Deshpande S."/>
            <person name="Dai X."/>
            <person name="Doyle J.J."/>
            <person name="Dudez A.M."/>
            <person name="Farmer A.D."/>
            <person name="Fouteau S."/>
            <person name="Franken C."/>
            <person name="Gibelin C."/>
            <person name="Gish J."/>
            <person name="Goldstein S."/>
            <person name="Gonzalez A.J."/>
            <person name="Green P.J."/>
            <person name="Hallab A."/>
            <person name="Hartog M."/>
            <person name="Hua A."/>
            <person name="Humphray S.J."/>
            <person name="Jeong D.H."/>
            <person name="Jing Y."/>
            <person name="Jocker A."/>
            <person name="Kenton S.M."/>
            <person name="Kim D.J."/>
            <person name="Klee K."/>
            <person name="Lai H."/>
            <person name="Lang C."/>
            <person name="Lin S."/>
            <person name="Macmil S.L."/>
            <person name="Magdelenat G."/>
            <person name="Matthews L."/>
            <person name="McCorrison J."/>
            <person name="Monaghan E.L."/>
            <person name="Mun J.H."/>
            <person name="Najar F.Z."/>
            <person name="Nicholson C."/>
            <person name="Noirot C."/>
            <person name="O'Bleness M."/>
            <person name="Paule C.R."/>
            <person name="Poulain J."/>
            <person name="Prion F."/>
            <person name="Qin B."/>
            <person name="Qu C."/>
            <person name="Retzel E.F."/>
            <person name="Riddle C."/>
            <person name="Sallet E."/>
            <person name="Samain S."/>
            <person name="Samson N."/>
            <person name="Sanders I."/>
            <person name="Saurat O."/>
            <person name="Scarpelli C."/>
            <person name="Schiex T."/>
            <person name="Segurens B."/>
            <person name="Severin A.J."/>
            <person name="Sherrier D.J."/>
            <person name="Shi R."/>
            <person name="Sims S."/>
            <person name="Singer S.R."/>
            <person name="Sinharoy S."/>
            <person name="Sterck L."/>
            <person name="Viollet A."/>
            <person name="Wang B.B."/>
            <person name="Wang K."/>
            <person name="Wang M."/>
            <person name="Wang X."/>
            <person name="Warfsmann J."/>
            <person name="Weissenbach J."/>
            <person name="White D.D."/>
            <person name="White J.D."/>
            <person name="Wiley G.B."/>
            <person name="Wincker P."/>
            <person name="Xing Y."/>
            <person name="Yang L."/>
            <person name="Yao Z."/>
            <person name="Ying F."/>
            <person name="Zhai J."/>
            <person name="Zhou L."/>
            <person name="Zuber A."/>
            <person name="Denarie J."/>
            <person name="Dixon R.A."/>
            <person name="May G.D."/>
            <person name="Schwartz D.C."/>
            <person name="Rogers J."/>
            <person name="Quetier F."/>
            <person name="Town C.D."/>
            <person name="Roe B.A."/>
        </authorList>
    </citation>
    <scope>NUCLEOTIDE SEQUENCE [LARGE SCALE GENOMIC DNA]</scope>
    <source>
        <strain evidence="1">A17</strain>
        <strain evidence="2 3">cv. Jemalong A17</strain>
    </source>
</reference>
<evidence type="ECO:0000313" key="3">
    <source>
        <dbReference type="Proteomes" id="UP000002051"/>
    </source>
</evidence>
<dbReference type="PANTHER" id="PTHR13318:SF106">
    <property type="entry name" value="F-BOX_LRR-REPEAT PROTEIN 2"/>
    <property type="match status" value="1"/>
</dbReference>
<evidence type="ECO:0000313" key="2">
    <source>
        <dbReference type="EnsemblPlants" id="AET02989"/>
    </source>
</evidence>
<evidence type="ECO:0000313" key="1">
    <source>
        <dbReference type="EMBL" id="AET02989.1"/>
    </source>
</evidence>
<dbReference type="PaxDb" id="3880-AET02989"/>
<dbReference type="GO" id="GO:0005737">
    <property type="term" value="C:cytoplasm"/>
    <property type="evidence" value="ECO:0000318"/>
    <property type="project" value="GO_Central"/>
</dbReference>